<dbReference type="Gene3D" id="3.30.390.30">
    <property type="match status" value="1"/>
</dbReference>
<dbReference type="EMBL" id="BMMX01000037">
    <property type="protein sequence ID" value="GGL11658.1"/>
    <property type="molecule type" value="Genomic_DNA"/>
</dbReference>
<dbReference type="RefSeq" id="WP_189082037.1">
    <property type="nucleotide sequence ID" value="NZ_BMMX01000037.1"/>
</dbReference>
<gene>
    <name evidence="1" type="ORF">GCM10012284_52980</name>
</gene>
<organism evidence="1 2">
    <name type="scientific">Mangrovihabitans endophyticus</name>
    <dbReference type="NCBI Taxonomy" id="1751298"/>
    <lineage>
        <taxon>Bacteria</taxon>
        <taxon>Bacillati</taxon>
        <taxon>Actinomycetota</taxon>
        <taxon>Actinomycetes</taxon>
        <taxon>Micromonosporales</taxon>
        <taxon>Micromonosporaceae</taxon>
        <taxon>Mangrovihabitans</taxon>
    </lineage>
</organism>
<sequence>MLVGATCVGPDADSWGAELALAIRAQVPLPVLRDHLRAFPTWSEAITAALD</sequence>
<dbReference type="Proteomes" id="UP000656042">
    <property type="component" value="Unassembled WGS sequence"/>
</dbReference>
<keyword evidence="2" id="KW-1185">Reference proteome</keyword>
<comment type="caution">
    <text evidence="1">The sequence shown here is derived from an EMBL/GenBank/DDBJ whole genome shotgun (WGS) entry which is preliminary data.</text>
</comment>
<reference evidence="1" key="1">
    <citation type="journal article" date="2014" name="Int. J. Syst. Evol. Microbiol.">
        <title>Complete genome sequence of Corynebacterium casei LMG S-19264T (=DSM 44701T), isolated from a smear-ripened cheese.</title>
        <authorList>
            <consortium name="US DOE Joint Genome Institute (JGI-PGF)"/>
            <person name="Walter F."/>
            <person name="Albersmeier A."/>
            <person name="Kalinowski J."/>
            <person name="Ruckert C."/>
        </authorList>
    </citation>
    <scope>NUCLEOTIDE SEQUENCE</scope>
    <source>
        <strain evidence="1">CGMCC 4.7299</strain>
    </source>
</reference>
<dbReference type="AlphaFoldDB" id="A0A8J3C5B1"/>
<dbReference type="InterPro" id="IPR016156">
    <property type="entry name" value="FAD/NAD-linked_Rdtase_dimer_sf"/>
</dbReference>
<proteinExistence type="predicted"/>
<name>A0A8J3C5B1_9ACTN</name>
<accession>A0A8J3C5B1</accession>
<evidence type="ECO:0000313" key="2">
    <source>
        <dbReference type="Proteomes" id="UP000656042"/>
    </source>
</evidence>
<evidence type="ECO:0000313" key="1">
    <source>
        <dbReference type="EMBL" id="GGL11658.1"/>
    </source>
</evidence>
<dbReference type="SUPFAM" id="SSF55424">
    <property type="entry name" value="FAD/NAD-linked reductases, dimerisation (C-terminal) domain"/>
    <property type="match status" value="1"/>
</dbReference>
<reference evidence="1" key="2">
    <citation type="submission" date="2020-09" db="EMBL/GenBank/DDBJ databases">
        <authorList>
            <person name="Sun Q."/>
            <person name="Zhou Y."/>
        </authorList>
    </citation>
    <scope>NUCLEOTIDE SEQUENCE</scope>
    <source>
        <strain evidence="1">CGMCC 4.7299</strain>
    </source>
</reference>
<protein>
    <submittedName>
        <fullName evidence="1">Uncharacterized protein</fullName>
    </submittedName>
</protein>